<keyword evidence="1" id="KW-0472">Membrane</keyword>
<dbReference type="RefSeq" id="XP_024881589.1">
    <property type="nucleotide sequence ID" value="XM_025025821.1"/>
</dbReference>
<dbReference type="Proteomes" id="UP000504618">
    <property type="component" value="Unplaced"/>
</dbReference>
<sequence length="110" mass="12435">MSKRCLYDIFYACVLPEYLLLLEFCFSVSYSDINCKALDLISASVSSKMHFKHMKNSCGIFTAYLIVAVLLISTFVIMVIAEPNVIQVPLKDCPAGQLRNAKLECTEIWE</sequence>
<dbReference type="AlphaFoldDB" id="A0A6J1QGU6"/>
<protein>
    <submittedName>
        <fullName evidence="3">Uncharacterized protein LOC112460892</fullName>
    </submittedName>
</protein>
<evidence type="ECO:0000256" key="1">
    <source>
        <dbReference type="SAM" id="Phobius"/>
    </source>
</evidence>
<reference evidence="3" key="1">
    <citation type="submission" date="2025-08" db="UniProtKB">
        <authorList>
            <consortium name="RefSeq"/>
        </authorList>
    </citation>
    <scope>IDENTIFICATION</scope>
    <source>
        <tissue evidence="3">Whole body</tissue>
    </source>
</reference>
<keyword evidence="2" id="KW-1185">Reference proteome</keyword>
<gene>
    <name evidence="3" type="primary">LOC112460892</name>
</gene>
<evidence type="ECO:0000313" key="2">
    <source>
        <dbReference type="Proteomes" id="UP000504618"/>
    </source>
</evidence>
<feature type="transmembrane region" description="Helical" evidence="1">
    <location>
        <begin position="58"/>
        <end position="81"/>
    </location>
</feature>
<dbReference type="OrthoDB" id="10584005at2759"/>
<accession>A0A6J1QGU6</accession>
<dbReference type="GeneID" id="112460892"/>
<keyword evidence="1" id="KW-1133">Transmembrane helix</keyword>
<proteinExistence type="predicted"/>
<name>A0A6J1QGU6_9HYME</name>
<keyword evidence="1" id="KW-0812">Transmembrane</keyword>
<evidence type="ECO:0000313" key="3">
    <source>
        <dbReference type="RefSeq" id="XP_024881589.1"/>
    </source>
</evidence>
<organism evidence="2 3">
    <name type="scientific">Temnothorax curvispinosus</name>
    <dbReference type="NCBI Taxonomy" id="300111"/>
    <lineage>
        <taxon>Eukaryota</taxon>
        <taxon>Metazoa</taxon>
        <taxon>Ecdysozoa</taxon>
        <taxon>Arthropoda</taxon>
        <taxon>Hexapoda</taxon>
        <taxon>Insecta</taxon>
        <taxon>Pterygota</taxon>
        <taxon>Neoptera</taxon>
        <taxon>Endopterygota</taxon>
        <taxon>Hymenoptera</taxon>
        <taxon>Apocrita</taxon>
        <taxon>Aculeata</taxon>
        <taxon>Formicoidea</taxon>
        <taxon>Formicidae</taxon>
        <taxon>Myrmicinae</taxon>
        <taxon>Temnothorax</taxon>
    </lineage>
</organism>